<dbReference type="GO" id="GO:0050909">
    <property type="term" value="P:sensory perception of taste"/>
    <property type="evidence" value="ECO:0007669"/>
    <property type="project" value="InterPro"/>
</dbReference>
<organism evidence="7 8">
    <name type="scientific">Amphibalanus amphitrite</name>
    <name type="common">Striped barnacle</name>
    <name type="synonym">Balanus amphitrite</name>
    <dbReference type="NCBI Taxonomy" id="1232801"/>
    <lineage>
        <taxon>Eukaryota</taxon>
        <taxon>Metazoa</taxon>
        <taxon>Ecdysozoa</taxon>
        <taxon>Arthropoda</taxon>
        <taxon>Crustacea</taxon>
        <taxon>Multicrustacea</taxon>
        <taxon>Cirripedia</taxon>
        <taxon>Thoracica</taxon>
        <taxon>Thoracicalcarea</taxon>
        <taxon>Balanomorpha</taxon>
        <taxon>Balanoidea</taxon>
        <taxon>Balanidae</taxon>
        <taxon>Amphibalaninae</taxon>
        <taxon>Amphibalanus</taxon>
    </lineage>
</organism>
<keyword evidence="5 6" id="KW-0472">Membrane</keyword>
<keyword evidence="4 6" id="KW-1133">Transmembrane helix</keyword>
<gene>
    <name evidence="7" type="ORF">FJT64_012924</name>
</gene>
<dbReference type="Pfam" id="PF08395">
    <property type="entry name" value="7tm_7"/>
    <property type="match status" value="1"/>
</dbReference>
<reference evidence="7 8" key="1">
    <citation type="submission" date="2019-07" db="EMBL/GenBank/DDBJ databases">
        <title>Draft genome assembly of a fouling barnacle, Amphibalanus amphitrite (Darwin, 1854): The first reference genome for Thecostraca.</title>
        <authorList>
            <person name="Kim W."/>
        </authorList>
    </citation>
    <scope>NUCLEOTIDE SEQUENCE [LARGE SCALE GENOMIC DNA]</scope>
    <source>
        <strain evidence="7">SNU_AA5</strain>
        <tissue evidence="7">Soma without cirri and trophi</tissue>
    </source>
</reference>
<dbReference type="GO" id="GO:0005886">
    <property type="term" value="C:plasma membrane"/>
    <property type="evidence" value="ECO:0007669"/>
    <property type="project" value="UniProtKB-SubCell"/>
</dbReference>
<evidence type="ECO:0000313" key="8">
    <source>
        <dbReference type="Proteomes" id="UP000440578"/>
    </source>
</evidence>
<feature type="transmembrane region" description="Helical" evidence="6">
    <location>
        <begin position="264"/>
        <end position="288"/>
    </location>
</feature>
<sequence length="409" mass="44034">MSVQPFPSGQSKKLEQSFLSTIAPLVGFQRLLGHVNISPEPGSSFAARRSWRVYAVLLNVFLVLYVIAHILPYYSSLREHTKERGLFMAFAHTEVYGLGPLLRITAILLNVSVTGKKVGAVLSQLQSVCDVLSVESATFAAQLRRFRRLSVGLLALLSLLAAVEAVLDLLRRGTGCPAVLGLRHCGWHLLLAPGRFVMSVSYVMVSGQLLLISLLCAAGLRCVHEQLRQLHPEQPQLAERLRQLSAQHQQLVDAHRQLLSAGGAAVTCAMTAALLAAIISSCLVSWGMSGAISGGRGQPLLLTAALTLQTLAAAAVLAASAEAGQQLLQPLGDAQRHLLRLETRPAGLADRQRRRYLAELEHDLGTAGDLGLFRLHRPLGLAVFNIVYTSALILSQFQQAQKAACPPPA</sequence>
<comment type="caution">
    <text evidence="7">The sequence shown here is derived from an EMBL/GenBank/DDBJ whole genome shotgun (WGS) entry which is preliminary data.</text>
</comment>
<feature type="transmembrane region" description="Helical" evidence="6">
    <location>
        <begin position="196"/>
        <end position="220"/>
    </location>
</feature>
<feature type="transmembrane region" description="Helical" evidence="6">
    <location>
        <begin position="53"/>
        <end position="75"/>
    </location>
</feature>
<evidence type="ECO:0000256" key="2">
    <source>
        <dbReference type="ARBA" id="ARBA00022475"/>
    </source>
</evidence>
<name>A0A6A4VBR8_AMPAM</name>
<evidence type="ECO:0000256" key="5">
    <source>
        <dbReference type="ARBA" id="ARBA00023136"/>
    </source>
</evidence>
<dbReference type="InterPro" id="IPR013604">
    <property type="entry name" value="7TM_chemorcpt"/>
</dbReference>
<keyword evidence="3 6" id="KW-0812">Transmembrane</keyword>
<evidence type="ECO:0000256" key="6">
    <source>
        <dbReference type="SAM" id="Phobius"/>
    </source>
</evidence>
<proteinExistence type="predicted"/>
<keyword evidence="8" id="KW-1185">Reference proteome</keyword>
<feature type="transmembrane region" description="Helical" evidence="6">
    <location>
        <begin position="300"/>
        <end position="319"/>
    </location>
</feature>
<evidence type="ECO:0000313" key="7">
    <source>
        <dbReference type="EMBL" id="KAF0288720.1"/>
    </source>
</evidence>
<comment type="subcellular location">
    <subcellularLocation>
        <location evidence="1">Cell membrane</location>
        <topology evidence="1">Multi-pass membrane protein</topology>
    </subcellularLocation>
</comment>
<dbReference type="Proteomes" id="UP000440578">
    <property type="component" value="Unassembled WGS sequence"/>
</dbReference>
<evidence type="ECO:0000256" key="3">
    <source>
        <dbReference type="ARBA" id="ARBA00022692"/>
    </source>
</evidence>
<accession>A0A6A4VBR8</accession>
<protein>
    <recommendedName>
        <fullName evidence="9">Gustatory receptor</fullName>
    </recommendedName>
</protein>
<evidence type="ECO:0000256" key="1">
    <source>
        <dbReference type="ARBA" id="ARBA00004651"/>
    </source>
</evidence>
<dbReference type="AlphaFoldDB" id="A0A6A4VBR8"/>
<feature type="transmembrane region" description="Helical" evidence="6">
    <location>
        <begin position="95"/>
        <end position="113"/>
    </location>
</feature>
<keyword evidence="2" id="KW-1003">Cell membrane</keyword>
<dbReference type="EMBL" id="VIIS01002083">
    <property type="protein sequence ID" value="KAF0288720.1"/>
    <property type="molecule type" value="Genomic_DNA"/>
</dbReference>
<feature type="transmembrane region" description="Helical" evidence="6">
    <location>
        <begin position="149"/>
        <end position="167"/>
    </location>
</feature>
<evidence type="ECO:0000256" key="4">
    <source>
        <dbReference type="ARBA" id="ARBA00022989"/>
    </source>
</evidence>
<evidence type="ECO:0008006" key="9">
    <source>
        <dbReference type="Google" id="ProtNLM"/>
    </source>
</evidence>